<keyword evidence="6 18" id="KW-0472">Membrane</keyword>
<dbReference type="InParanoid" id="G0N201"/>
<evidence type="ECO:0000256" key="5">
    <source>
        <dbReference type="ARBA" id="ARBA00022989"/>
    </source>
</evidence>
<evidence type="ECO:0000256" key="16">
    <source>
        <dbReference type="ARBA" id="ARBA00049428"/>
    </source>
</evidence>
<comment type="catalytic activity">
    <reaction evidence="11">
        <text>12-(9Z-octadecenoyloxy)-octadecanoate + H2O = 12-hydroxyoctadecanoate + (9Z)-octadecenoate + H(+)</text>
        <dbReference type="Rhea" id="RHEA:52060"/>
        <dbReference type="ChEBI" id="CHEBI:15377"/>
        <dbReference type="ChEBI" id="CHEBI:15378"/>
        <dbReference type="ChEBI" id="CHEBI:30823"/>
        <dbReference type="ChEBI" id="CHEBI:84201"/>
        <dbReference type="ChEBI" id="CHEBI:136302"/>
    </reaction>
    <physiologicalReaction direction="left-to-right" evidence="11">
        <dbReference type="Rhea" id="RHEA:52061"/>
    </physiologicalReaction>
</comment>
<dbReference type="InterPro" id="IPR006838">
    <property type="entry name" value="ADTRP_AIG1"/>
</dbReference>
<evidence type="ECO:0000313" key="19">
    <source>
        <dbReference type="EMBL" id="EGT50347.1"/>
    </source>
</evidence>
<evidence type="ECO:0000256" key="17">
    <source>
        <dbReference type="SAM" id="MobiDB-lite"/>
    </source>
</evidence>
<comment type="catalytic activity">
    <reaction evidence="8">
        <text>13-octadecanoyloxy-octadecanoate + H2O = 13-hydroxy-octadecanoate + octadecanoate + H(+)</text>
        <dbReference type="Rhea" id="RHEA:52084"/>
        <dbReference type="ChEBI" id="CHEBI:15377"/>
        <dbReference type="ChEBI" id="CHEBI:15378"/>
        <dbReference type="ChEBI" id="CHEBI:25629"/>
        <dbReference type="ChEBI" id="CHEBI:136304"/>
        <dbReference type="ChEBI" id="CHEBI:136335"/>
    </reaction>
    <physiologicalReaction direction="left-to-right" evidence="8">
        <dbReference type="Rhea" id="RHEA:52085"/>
    </physiologicalReaction>
</comment>
<evidence type="ECO:0000256" key="10">
    <source>
        <dbReference type="ARBA" id="ARBA00048680"/>
    </source>
</evidence>
<dbReference type="Proteomes" id="UP000008068">
    <property type="component" value="Unassembled WGS sequence"/>
</dbReference>
<comment type="subcellular location">
    <subcellularLocation>
        <location evidence="2">Endomembrane system</location>
        <topology evidence="2">Multi-pass membrane protein</topology>
    </subcellularLocation>
</comment>
<dbReference type="OrthoDB" id="1898221at2759"/>
<dbReference type="EMBL" id="GL379828">
    <property type="protein sequence ID" value="EGT50347.1"/>
    <property type="molecule type" value="Genomic_DNA"/>
</dbReference>
<dbReference type="GO" id="GO:0012505">
    <property type="term" value="C:endomembrane system"/>
    <property type="evidence" value="ECO:0007669"/>
    <property type="project" value="UniProtKB-SubCell"/>
</dbReference>
<feature type="transmembrane region" description="Helical" evidence="18">
    <location>
        <begin position="35"/>
        <end position="60"/>
    </location>
</feature>
<dbReference type="eggNOG" id="KOG3989">
    <property type="taxonomic scope" value="Eukaryota"/>
</dbReference>
<proteinExistence type="inferred from homology"/>
<evidence type="ECO:0000256" key="7">
    <source>
        <dbReference type="ARBA" id="ARBA00047368"/>
    </source>
</evidence>
<evidence type="ECO:0000256" key="12">
    <source>
        <dbReference type="ARBA" id="ARBA00048800"/>
    </source>
</evidence>
<dbReference type="OMA" id="AFFPPWI"/>
<protein>
    <submittedName>
        <fullName evidence="19">Uncharacterized protein</fullName>
    </submittedName>
</protein>
<evidence type="ECO:0000256" key="6">
    <source>
        <dbReference type="ARBA" id="ARBA00023136"/>
    </source>
</evidence>
<comment type="catalytic activity">
    <reaction evidence="14">
        <text>13-(9Z-octadecenoyloxy)-octadecanoate + H2O = 13-hydroxy-octadecanoate + (9Z)-octadecenoate + H(+)</text>
        <dbReference type="Rhea" id="RHEA:52064"/>
        <dbReference type="ChEBI" id="CHEBI:15377"/>
        <dbReference type="ChEBI" id="CHEBI:15378"/>
        <dbReference type="ChEBI" id="CHEBI:30823"/>
        <dbReference type="ChEBI" id="CHEBI:136303"/>
        <dbReference type="ChEBI" id="CHEBI:136304"/>
    </reaction>
    <physiologicalReaction direction="left-to-right" evidence="14">
        <dbReference type="Rhea" id="RHEA:52065"/>
    </physiologicalReaction>
</comment>
<evidence type="ECO:0000256" key="14">
    <source>
        <dbReference type="ARBA" id="ARBA00049296"/>
    </source>
</evidence>
<evidence type="ECO:0000256" key="2">
    <source>
        <dbReference type="ARBA" id="ARBA00004127"/>
    </source>
</evidence>
<evidence type="ECO:0000256" key="15">
    <source>
        <dbReference type="ARBA" id="ARBA00049322"/>
    </source>
</evidence>
<evidence type="ECO:0000256" key="13">
    <source>
        <dbReference type="ARBA" id="ARBA00049221"/>
    </source>
</evidence>
<evidence type="ECO:0000256" key="9">
    <source>
        <dbReference type="ARBA" id="ARBA00047863"/>
    </source>
</evidence>
<evidence type="ECO:0000256" key="3">
    <source>
        <dbReference type="ARBA" id="ARBA00009300"/>
    </source>
</evidence>
<comment type="catalytic activity">
    <reaction evidence="12">
        <text>9-(9Z-octadecenoyloxy)-octadecanoate + H2O = 9-hydroxy-octadecanoate + (9Z)-octadecenoate + H(+)</text>
        <dbReference type="Rhea" id="RHEA:52048"/>
        <dbReference type="ChEBI" id="CHEBI:15377"/>
        <dbReference type="ChEBI" id="CHEBI:15378"/>
        <dbReference type="ChEBI" id="CHEBI:30823"/>
        <dbReference type="ChEBI" id="CHEBI:136282"/>
        <dbReference type="ChEBI" id="CHEBI:136286"/>
    </reaction>
    <physiologicalReaction direction="left-to-right" evidence="12">
        <dbReference type="Rhea" id="RHEA:52049"/>
    </physiologicalReaction>
</comment>
<dbReference type="AlphaFoldDB" id="G0N201"/>
<feature type="region of interest" description="Disordered" evidence="17">
    <location>
        <begin position="209"/>
        <end position="230"/>
    </location>
</feature>
<keyword evidence="4 18" id="KW-0812">Transmembrane</keyword>
<evidence type="ECO:0000256" key="1">
    <source>
        <dbReference type="ARBA" id="ARBA00000923"/>
    </source>
</evidence>
<gene>
    <name evidence="19" type="ORF">CAEBREN_10445</name>
</gene>
<keyword evidence="5 18" id="KW-1133">Transmembrane helix</keyword>
<accession>G0N201</accession>
<comment type="catalytic activity">
    <reaction evidence="9">
        <text>9-hexadecanoyloxy-octadecanoate + H2O = 9-hydroxy-octadecanoate + hexadecanoate + H(+)</text>
        <dbReference type="Rhea" id="RHEA:52052"/>
        <dbReference type="ChEBI" id="CHEBI:7896"/>
        <dbReference type="ChEBI" id="CHEBI:15377"/>
        <dbReference type="ChEBI" id="CHEBI:15378"/>
        <dbReference type="ChEBI" id="CHEBI:83670"/>
        <dbReference type="ChEBI" id="CHEBI:136286"/>
    </reaction>
    <physiologicalReaction direction="left-to-right" evidence="9">
        <dbReference type="Rhea" id="RHEA:52053"/>
    </physiologicalReaction>
</comment>
<dbReference type="STRING" id="135651.G0N201"/>
<dbReference type="GO" id="GO:0016020">
    <property type="term" value="C:membrane"/>
    <property type="evidence" value="ECO:0007669"/>
    <property type="project" value="InterPro"/>
</dbReference>
<feature type="transmembrane region" description="Helical" evidence="18">
    <location>
        <begin position="107"/>
        <end position="127"/>
    </location>
</feature>
<sequence>MSFVSFTLFTVLATIWVTSLWFDVQKQPRLRHTWWIYKLVMLTNLNFLLDVCYSILVILGYKSKKMKEIADFMHFTSVFPCAMIICGLFWGLYVIEPELVMPEWIRKLIPVWLNHVTHTFPVVYILLDTYFHKRTAPTKLTCCLLSAVLVLFYFAIIIIVKLHDGFWLYPILAMFAVEHFVLSYIAGFVGFYLLTRAACWINETLHKSQPAKTSETKKTGEKSRKAKKAD</sequence>
<dbReference type="FunCoup" id="G0N201">
    <property type="interactions" value="361"/>
</dbReference>
<name>G0N201_CAEBE</name>
<feature type="transmembrane region" description="Helical" evidence="18">
    <location>
        <begin position="72"/>
        <end position="95"/>
    </location>
</feature>
<comment type="catalytic activity">
    <reaction evidence="15">
        <text>13-(9Z-hexadecenoyloxy)-octadecanoate + H2O = 13-hydroxy-octadecanoate + (9Z)-hexadecenoate + H(+)</text>
        <dbReference type="Rhea" id="RHEA:52076"/>
        <dbReference type="ChEBI" id="CHEBI:15377"/>
        <dbReference type="ChEBI" id="CHEBI:15378"/>
        <dbReference type="ChEBI" id="CHEBI:32372"/>
        <dbReference type="ChEBI" id="CHEBI:136304"/>
        <dbReference type="ChEBI" id="CHEBI:136315"/>
    </reaction>
    <physiologicalReaction direction="left-to-right" evidence="15">
        <dbReference type="Rhea" id="RHEA:52077"/>
    </physiologicalReaction>
</comment>
<evidence type="ECO:0000256" key="18">
    <source>
        <dbReference type="SAM" id="Phobius"/>
    </source>
</evidence>
<feature type="transmembrane region" description="Helical" evidence="18">
    <location>
        <begin position="166"/>
        <end position="194"/>
    </location>
</feature>
<dbReference type="PANTHER" id="PTHR10989:SF23">
    <property type="entry name" value="FAR-17A_AIG1-LIKE PROTEIN"/>
    <property type="match status" value="1"/>
</dbReference>
<reference evidence="20" key="1">
    <citation type="submission" date="2011-07" db="EMBL/GenBank/DDBJ databases">
        <authorList>
            <consortium name="Caenorhabditis brenneri Sequencing and Analysis Consortium"/>
            <person name="Wilson R.K."/>
        </authorList>
    </citation>
    <scope>NUCLEOTIDE SEQUENCE [LARGE SCALE GENOMIC DNA]</scope>
    <source>
        <strain evidence="20">PB2801</strain>
    </source>
</reference>
<comment type="similarity">
    <text evidence="3">Belongs to the AIG1 family.</text>
</comment>
<keyword evidence="20" id="KW-1185">Reference proteome</keyword>
<evidence type="ECO:0000256" key="8">
    <source>
        <dbReference type="ARBA" id="ARBA00047427"/>
    </source>
</evidence>
<comment type="catalytic activity">
    <reaction evidence="13">
        <text>9-octadecanoyloxy-octadecanoate + H2O = 9-hydroxy-octadecanoate + octadecanoate + H(+)</text>
        <dbReference type="Rhea" id="RHEA:52096"/>
        <dbReference type="ChEBI" id="CHEBI:15377"/>
        <dbReference type="ChEBI" id="CHEBI:15378"/>
        <dbReference type="ChEBI" id="CHEBI:25629"/>
        <dbReference type="ChEBI" id="CHEBI:136286"/>
        <dbReference type="ChEBI" id="CHEBI:136373"/>
    </reaction>
    <physiologicalReaction direction="left-to-right" evidence="13">
        <dbReference type="Rhea" id="RHEA:52097"/>
    </physiologicalReaction>
</comment>
<feature type="transmembrane region" description="Helical" evidence="18">
    <location>
        <begin position="139"/>
        <end position="160"/>
    </location>
</feature>
<comment type="catalytic activity">
    <reaction evidence="10">
        <text>12-octadecanoyloxy-octadecanoate + H2O = 12-hydroxyoctadecanoate + octadecanoate + H(+)</text>
        <dbReference type="Rhea" id="RHEA:52080"/>
        <dbReference type="ChEBI" id="CHEBI:15377"/>
        <dbReference type="ChEBI" id="CHEBI:15378"/>
        <dbReference type="ChEBI" id="CHEBI:25629"/>
        <dbReference type="ChEBI" id="CHEBI:84201"/>
        <dbReference type="ChEBI" id="CHEBI:136330"/>
    </reaction>
    <physiologicalReaction direction="left-to-right" evidence="10">
        <dbReference type="Rhea" id="RHEA:52081"/>
    </physiologicalReaction>
</comment>
<dbReference type="HOGENOM" id="CLU_1230904_0_0_1"/>
<dbReference type="PANTHER" id="PTHR10989">
    <property type="entry name" value="ANDROGEN-INDUCED PROTEIN 1-RELATED"/>
    <property type="match status" value="1"/>
</dbReference>
<comment type="catalytic activity">
    <reaction evidence="16">
        <text>12-(9Z-hexadecenoyloxy)-octadecanoate + H2O = 12-hydroxyoctadecanoate + (9Z)-hexadecenoate + H(+)</text>
        <dbReference type="Rhea" id="RHEA:52072"/>
        <dbReference type="ChEBI" id="CHEBI:15377"/>
        <dbReference type="ChEBI" id="CHEBI:15378"/>
        <dbReference type="ChEBI" id="CHEBI:32372"/>
        <dbReference type="ChEBI" id="CHEBI:84201"/>
        <dbReference type="ChEBI" id="CHEBI:136312"/>
    </reaction>
    <physiologicalReaction direction="left-to-right" evidence="16">
        <dbReference type="Rhea" id="RHEA:52073"/>
    </physiologicalReaction>
</comment>
<evidence type="ECO:0000313" key="20">
    <source>
        <dbReference type="Proteomes" id="UP000008068"/>
    </source>
</evidence>
<dbReference type="Pfam" id="PF04750">
    <property type="entry name" value="Far-17a_AIG1"/>
    <property type="match status" value="1"/>
</dbReference>
<comment type="catalytic activity">
    <reaction evidence="7">
        <text>12-hexadecanoyloxy-octadecanoate + H2O = 12-hydroxyoctadecanoate + hexadecanoate + H(+)</text>
        <dbReference type="Rhea" id="RHEA:52056"/>
        <dbReference type="ChEBI" id="CHEBI:7896"/>
        <dbReference type="ChEBI" id="CHEBI:15377"/>
        <dbReference type="ChEBI" id="CHEBI:15378"/>
        <dbReference type="ChEBI" id="CHEBI:83677"/>
        <dbReference type="ChEBI" id="CHEBI:84201"/>
    </reaction>
    <physiologicalReaction direction="left-to-right" evidence="7">
        <dbReference type="Rhea" id="RHEA:52057"/>
    </physiologicalReaction>
</comment>
<organism evidence="20">
    <name type="scientific">Caenorhabditis brenneri</name>
    <name type="common">Nematode worm</name>
    <dbReference type="NCBI Taxonomy" id="135651"/>
    <lineage>
        <taxon>Eukaryota</taxon>
        <taxon>Metazoa</taxon>
        <taxon>Ecdysozoa</taxon>
        <taxon>Nematoda</taxon>
        <taxon>Chromadorea</taxon>
        <taxon>Rhabditida</taxon>
        <taxon>Rhabditina</taxon>
        <taxon>Rhabditomorpha</taxon>
        <taxon>Rhabditoidea</taxon>
        <taxon>Rhabditidae</taxon>
        <taxon>Peloderinae</taxon>
        <taxon>Caenorhabditis</taxon>
    </lineage>
</organism>
<comment type="catalytic activity">
    <reaction evidence="1">
        <text>9-(9Z-hexadecenoyloxy)-octadecanoate + H2O = (9Z)-hexadecenoate + 9-hydroxy-octadecanoate + H(+)</text>
        <dbReference type="Rhea" id="RHEA:52068"/>
        <dbReference type="ChEBI" id="CHEBI:15377"/>
        <dbReference type="ChEBI" id="CHEBI:15378"/>
        <dbReference type="ChEBI" id="CHEBI:32372"/>
        <dbReference type="ChEBI" id="CHEBI:136286"/>
        <dbReference type="ChEBI" id="CHEBI:136309"/>
    </reaction>
    <physiologicalReaction direction="left-to-right" evidence="1">
        <dbReference type="Rhea" id="RHEA:52069"/>
    </physiologicalReaction>
</comment>
<feature type="compositionally biased region" description="Basic and acidic residues" evidence="17">
    <location>
        <begin position="214"/>
        <end position="230"/>
    </location>
</feature>
<evidence type="ECO:0000256" key="11">
    <source>
        <dbReference type="ARBA" id="ARBA00048701"/>
    </source>
</evidence>
<evidence type="ECO:0000256" key="4">
    <source>
        <dbReference type="ARBA" id="ARBA00022692"/>
    </source>
</evidence>